<dbReference type="InterPro" id="IPR029201">
    <property type="entry name" value="Jiraiya"/>
</dbReference>
<feature type="transmembrane region" description="Helical" evidence="2">
    <location>
        <begin position="2617"/>
        <end position="2639"/>
    </location>
</feature>
<gene>
    <name evidence="3" type="primary">NBAS</name>
    <name evidence="3" type="ORF">T4B_3289</name>
</gene>
<keyword evidence="2" id="KW-0812">Transmembrane</keyword>
<keyword evidence="2" id="KW-0472">Membrane</keyword>
<evidence type="ECO:0000313" key="4">
    <source>
        <dbReference type="Proteomes" id="UP000054805"/>
    </source>
</evidence>
<organism evidence="3 4">
    <name type="scientific">Trichinella pseudospiralis</name>
    <name type="common">Parasitic roundworm</name>
    <dbReference type="NCBI Taxonomy" id="6337"/>
    <lineage>
        <taxon>Eukaryota</taxon>
        <taxon>Metazoa</taxon>
        <taxon>Ecdysozoa</taxon>
        <taxon>Nematoda</taxon>
        <taxon>Enoplea</taxon>
        <taxon>Dorylaimia</taxon>
        <taxon>Trichinellida</taxon>
        <taxon>Trichinellidae</taxon>
        <taxon>Trichinella</taxon>
    </lineage>
</organism>
<feature type="transmembrane region" description="Helical" evidence="2">
    <location>
        <begin position="2446"/>
        <end position="2475"/>
    </location>
</feature>
<feature type="transmembrane region" description="Helical" evidence="2">
    <location>
        <begin position="2519"/>
        <end position="2546"/>
    </location>
</feature>
<dbReference type="Proteomes" id="UP000054805">
    <property type="component" value="Unassembled WGS sequence"/>
</dbReference>
<keyword evidence="4" id="KW-1185">Reference proteome</keyword>
<evidence type="ECO:0000256" key="2">
    <source>
        <dbReference type="SAM" id="Phobius"/>
    </source>
</evidence>
<name>A0A0V1HCT5_TRIPS</name>
<dbReference type="GO" id="GO:0070939">
    <property type="term" value="C:Dsl1/NZR complex"/>
    <property type="evidence" value="ECO:0007669"/>
    <property type="project" value="TreeGrafter"/>
</dbReference>
<feature type="transmembrane region" description="Helical" evidence="2">
    <location>
        <begin position="2576"/>
        <end position="2597"/>
    </location>
</feature>
<dbReference type="GO" id="GO:0000149">
    <property type="term" value="F:SNARE binding"/>
    <property type="evidence" value="ECO:0007669"/>
    <property type="project" value="TreeGrafter"/>
</dbReference>
<sequence>MEEVRVRICHLRNNYSHSLHKCVFLSTNVSHSEESGRSTDDEENQHSCAELFALSVLSERTLADTDVDNEKNRSCLTGFLRKFCPVESIYRHLEWQISKECDCKVAVTSDESYIALLFAGRLEIRNIKNKEKCYRCIAFKDTFPKWCKLLWNSWNDMLLMTRSSPEIDVCNAAAYHCFSIKIEEYDIRHFNPQNAISSMVCRKVYNEANWSDVLYVLQYKGILHCYHIGRQNGYERMFCTDLSACAMSPFTFISMIQDMDCPAFITGSAFNRDKILSGVGIGLHIWREIDGEPYLVPFEVEDNKNKEMAAKSSLLSNLWKKRGFIVDVSFCEEKSIMVCLTSFSDIVVCHTFSLKVINVFLAETMLTPEAQAANIFRPVSVAWINSQDILILFSDGCLVVQEHSCNFKDPIWKKILYRFDYDCYKVASRSESVCFLEVARSDNANDSSFVMTSLKSTFNFSLYYLKWLIYSFIGEAYNEKKYPSSLVIETILWKIRTISPSYLVYSKLMEGDVLGAAAVADRAKQPLESFYKQFWQESHFDMDAIEQFLAPVGDKLWCLRQCAEQVPDSAEDYCHLLIHGMNVGARLLESGEFEEVIIVDLLHKIVRYWHILQTLLESRNASVHEFVSDSFLEFQQTMLLLRDKDPIWLAVHFAKHTFYSGLKILFLRHGNFIYRYWLLIISSIPEYEDVELIRQFLPTSDHCHTRPVMQSRVLPVKEIENLNFSDDILFANCVDRQLLEYFNSKLKESFHFCLDSELPDRSMLVDWYEWRSKEIEMKTHLPELAENILIFAIEKGGFKELTFLRSVFRMIGWLNYELFAEHRFSLKTLSKVPVVELVENIMKLSEKKGNTVDLVEEVMMPFCKCRAVELKISSEEYLQTLILLCAEKSLHFLDNLFRFARHNLHLLLPKSLVSVATLLDEAFCKTDGIFDHKSAASIMRTVGQAFGNDCCYPENLNLIQNTTLCFKALAKFGIGLSYTTVKKAQLDRTTAEGLLRNWIPKAVQHELLGKQANYNLSVEILDFFIGVIEDTNLCLTPDFTVKLFVSCLLNSKSEKLIKMVPSFFATQSSVLAHEQQHGTCSQTSTTFDHVDAFYGHMRKLDYNDAHQLVLYAMQQYVNSFTYSSFQPLQCALLCYDIFRNNPSDELLYQKTAIDILRLLNDIDVQLPPQRLQFFRSNNGSVTDFINEIFQLSSTAYKDSTKLFFLLKSVFANRLIENLSDTLLISCAVQAHTVQDYAICLFYCGKIADLDFSNGWEIAYKLLHDLLKSESNDFKLNTNILQSLMRILHFTYAHCNENFLDEVTSMCQQVADLLEEHQSVSGKKDSPPLPFTWSLNRFYGGSSEHLHNFTLPKEDNGQLDYDHPNFVPTLEAIYILLSLDQKDIVEQCIENFSPDKPMIDFMLYYYCLKFGMYYQIPIEKLINMSPLEVVQLLFSRLIREKSPFFEDVKCWLNQLSLGLTNPDKQSEEVDILEFFKDEEYRRKIVLGWARSKFYDFAMELGGKCMISQWEINMTHLEFLFVGSRLNSEELQNSISKWTPYLSLISHLQLFSYRMSVNVFPLIDGTDYNILMLYFGILKKTNLIANAVLKPTTKALQTADKHRIILKQLKYHHFFIDYKLLMSAKPGNLSCLLPCLTEANIVEIAKVLQIFPEKEISNNDLLVTWAMKCFLEHAKRVEAIQALQMSKNAICNLSPGSIATFAASILFLPICRKDLETASFVAKDFCEHLRAAFLHTQNEYVFPVEEYLFFYEHVNEFSVLSDSDFEALFEIMLLLASSKESFVDMVSSWFTDAVHMKIFHLSLLYEQCRSKIIRKSALNVLEKEHQRCVYACELFRLNNAERIFRKCRKASSGRSQLRDIKLIERYYEKFHSSDLSNVAALLDESASWDDELKSENDDEDECFDGGVEDDEHSADNLQHRGIDLLEKRKLDKELYEYLKLIIENCWKDVTFEQICMTDKEERDKFLVELLTKVDTISQADSFIDIFSNFRLHFHLAIRDTYYEELLLQFVGRVIDKWGSENEVDNLIANLTDEVLLNNKIWEHIFFHFKENGHLQKVAFYALKYGCKQHFMQAVSSAPVEYNWSDEVLSAIITQNYVPHIVDQPIWEALVSSVVQSQDNDVFEKVIKQLENAQLLAEAQYLHHAIDWTINIFVELTNDQFWKGRPAIVDTPNGLVELCALCIERQWWTGGIEADKQTDVKSKVKKDELHRINRKQVDLRSDYYILDWGIFCFPCTKLAELALAKKHRICKCCGFNVVSVTVRRSVWWHTAFVLLLLPTCHCLIWVMGIDLEKESMLRHQYTGAGSLKRNVPTRSSSRFSWRRGAVDSTMQSLCQNDQFYLNTSVEASATTVKRSPASILLSPAGDSNRWSPAVMDDDDGRRLLPHVELLPRVRKFKLEPITDIRRPESSSTILACSNSTRPGKCSSESVRYWDRQQSMLLHSGSGRNFIATLASLLTLGLPSAVVSILSLLLFFHIANNDSSANSAFPSIIKETAPGRQFSKSTYTLESFGIVSEEVINNLAMALCLISLSGSLCALFMSFLECYLLLKAAQRFASFEANDLYSNIVKFRRQSVYFRFFSHSGFFISVPLLILAMIVYLQTLFGHTFTSSSTVTGTVTTVVLATALLLVLVCLCFAVYSISCGHLQPGSDRNATKTFPTVENNKTEKSANSKNLSTLV</sequence>
<feature type="region of interest" description="Disordered" evidence="1">
    <location>
        <begin position="2654"/>
        <end position="2676"/>
    </location>
</feature>
<reference evidence="3 4" key="1">
    <citation type="submission" date="2015-01" db="EMBL/GenBank/DDBJ databases">
        <title>Evolution of Trichinella species and genotypes.</title>
        <authorList>
            <person name="Korhonen P.K."/>
            <person name="Edoardo P."/>
            <person name="Giuseppe L.R."/>
            <person name="Gasser R.B."/>
        </authorList>
    </citation>
    <scope>NUCLEOTIDE SEQUENCE [LARGE SCALE GENOMIC DNA]</scope>
    <source>
        <strain evidence="3">ISS588</strain>
    </source>
</reference>
<evidence type="ECO:0000256" key="1">
    <source>
        <dbReference type="SAM" id="MobiDB-lite"/>
    </source>
</evidence>
<accession>A0A0V1HCT5</accession>
<dbReference type="PANTHER" id="PTHR15922">
    <property type="entry name" value="NEUROBLASTOMA-AMPLIFIED SEQUENCE"/>
    <property type="match status" value="1"/>
</dbReference>
<evidence type="ECO:0000313" key="3">
    <source>
        <dbReference type="EMBL" id="KRZ08632.1"/>
    </source>
</evidence>
<protein>
    <submittedName>
        <fullName evidence="3">Neuroblastoma-amplified sequence</fullName>
    </submittedName>
</protein>
<comment type="caution">
    <text evidence="3">The sequence shown here is derived from an EMBL/GenBank/DDBJ whole genome shotgun (WGS) entry which is preliminary data.</text>
</comment>
<dbReference type="PANTHER" id="PTHR15922:SF2">
    <property type="entry name" value="NBAS SUBUNIT OF NRZ TETHERING COMPLEX"/>
    <property type="match status" value="1"/>
</dbReference>
<proteinExistence type="predicted"/>
<dbReference type="Pfam" id="PF15038">
    <property type="entry name" value="Jiraiya"/>
    <property type="match status" value="1"/>
</dbReference>
<keyword evidence="2" id="KW-1133">Transmembrane helix</keyword>
<feature type="transmembrane region" description="Helical" evidence="2">
    <location>
        <begin position="2263"/>
        <end position="2285"/>
    </location>
</feature>
<dbReference type="GO" id="GO:0006890">
    <property type="term" value="P:retrograde vesicle-mediated transport, Golgi to endoplasmic reticulum"/>
    <property type="evidence" value="ECO:0007669"/>
    <property type="project" value="TreeGrafter"/>
</dbReference>
<dbReference type="EMBL" id="JYDS01000393">
    <property type="protein sequence ID" value="KRZ08632.1"/>
    <property type="molecule type" value="Genomic_DNA"/>
</dbReference>